<comment type="caution">
    <text evidence="2">The sequence shown here is derived from an EMBL/GenBank/DDBJ whole genome shotgun (WGS) entry which is preliminary data.</text>
</comment>
<evidence type="ECO:0000313" key="2">
    <source>
        <dbReference type="EMBL" id="EEA91477.1"/>
    </source>
</evidence>
<gene>
    <name evidence="2" type="ORF">COLSTE_00307</name>
</gene>
<reference evidence="2 3" key="1">
    <citation type="submission" date="2008-10" db="EMBL/GenBank/DDBJ databases">
        <title>Draft genome sequence of Collinsella stercoris (DSM 13279).</title>
        <authorList>
            <person name="Sudarsanam P."/>
            <person name="Ley R."/>
            <person name="Guruge J."/>
            <person name="Turnbaugh P.J."/>
            <person name="Mahowald M."/>
            <person name="Liep D."/>
            <person name="Gordon J."/>
        </authorList>
    </citation>
    <scope>NUCLEOTIDE SEQUENCE [LARGE SCALE GENOMIC DNA]</scope>
    <source>
        <strain evidence="2 3">DSM 13279</strain>
    </source>
</reference>
<organism evidence="2 3">
    <name type="scientific">Collinsella stercoris DSM 13279</name>
    <dbReference type="NCBI Taxonomy" id="445975"/>
    <lineage>
        <taxon>Bacteria</taxon>
        <taxon>Bacillati</taxon>
        <taxon>Actinomycetota</taxon>
        <taxon>Coriobacteriia</taxon>
        <taxon>Coriobacteriales</taxon>
        <taxon>Coriobacteriaceae</taxon>
        <taxon>Collinsella</taxon>
    </lineage>
</organism>
<protein>
    <submittedName>
        <fullName evidence="2">Uncharacterized protein</fullName>
    </submittedName>
</protein>
<evidence type="ECO:0000256" key="1">
    <source>
        <dbReference type="SAM" id="MobiDB-lite"/>
    </source>
</evidence>
<feature type="compositionally biased region" description="Basic and acidic residues" evidence="1">
    <location>
        <begin position="7"/>
        <end position="16"/>
    </location>
</feature>
<evidence type="ECO:0000313" key="3">
    <source>
        <dbReference type="Proteomes" id="UP000003560"/>
    </source>
</evidence>
<keyword evidence="3" id="KW-1185">Reference proteome</keyword>
<dbReference type="Proteomes" id="UP000003560">
    <property type="component" value="Unassembled WGS sequence"/>
</dbReference>
<reference evidence="2 3" key="2">
    <citation type="submission" date="2008-10" db="EMBL/GenBank/DDBJ databases">
        <authorList>
            <person name="Fulton L."/>
            <person name="Clifton S."/>
            <person name="Fulton B."/>
            <person name="Xu J."/>
            <person name="Minx P."/>
            <person name="Pepin K.H."/>
            <person name="Johnson M."/>
            <person name="Thiruvilangam P."/>
            <person name="Bhonagiri V."/>
            <person name="Nash W.E."/>
            <person name="Mardis E.R."/>
            <person name="Wilson R.K."/>
        </authorList>
    </citation>
    <scope>NUCLEOTIDE SEQUENCE [LARGE SCALE GENOMIC DNA]</scope>
    <source>
        <strain evidence="2 3">DSM 13279</strain>
    </source>
</reference>
<name>B6G8B7_9ACTN</name>
<dbReference type="AlphaFoldDB" id="B6G8B7"/>
<dbReference type="HOGENOM" id="CLU_2567963_0_0_11"/>
<proteinExistence type="predicted"/>
<feature type="region of interest" description="Disordered" evidence="1">
    <location>
        <begin position="1"/>
        <end position="35"/>
    </location>
</feature>
<sequence>MSGESTSPRHREEPSPRRTSSPRRGASQTRKWSHNWKNFPISQSFSSYATIRAPKEATRVPQVPQIAVKEKRNVLAHVSDD</sequence>
<dbReference type="EMBL" id="ABXJ01000015">
    <property type="protein sequence ID" value="EEA91477.1"/>
    <property type="molecule type" value="Genomic_DNA"/>
</dbReference>
<accession>B6G8B7</accession>